<dbReference type="SMART" id="SM00320">
    <property type="entry name" value="WD40"/>
    <property type="match status" value="1"/>
</dbReference>
<feature type="region of interest" description="Disordered" evidence="2">
    <location>
        <begin position="631"/>
        <end position="684"/>
    </location>
</feature>
<dbReference type="GO" id="GO:0008360">
    <property type="term" value="P:regulation of cell shape"/>
    <property type="evidence" value="ECO:0007669"/>
    <property type="project" value="TreeGrafter"/>
</dbReference>
<feature type="compositionally biased region" description="Polar residues" evidence="2">
    <location>
        <begin position="632"/>
        <end position="656"/>
    </location>
</feature>
<dbReference type="PANTHER" id="PTHR16266:SF17">
    <property type="entry name" value="BRWD3"/>
    <property type="match status" value="1"/>
</dbReference>
<feature type="non-terminal residue" evidence="3">
    <location>
        <position position="1"/>
    </location>
</feature>
<organism evidence="3 4">
    <name type="scientific">Calicophoron daubneyi</name>
    <name type="common">Rumen fluke</name>
    <name type="synonym">Paramphistomum daubneyi</name>
    <dbReference type="NCBI Taxonomy" id="300641"/>
    <lineage>
        <taxon>Eukaryota</taxon>
        <taxon>Metazoa</taxon>
        <taxon>Spiralia</taxon>
        <taxon>Lophotrochozoa</taxon>
        <taxon>Platyhelminthes</taxon>
        <taxon>Trematoda</taxon>
        <taxon>Digenea</taxon>
        <taxon>Plagiorchiida</taxon>
        <taxon>Pronocephalata</taxon>
        <taxon>Paramphistomoidea</taxon>
        <taxon>Paramphistomidae</taxon>
        <taxon>Calicophoron</taxon>
    </lineage>
</organism>
<feature type="non-terminal residue" evidence="3">
    <location>
        <position position="954"/>
    </location>
</feature>
<protein>
    <recommendedName>
        <fullName evidence="5">WD_REPEATS_REGION domain-containing protein</fullName>
    </recommendedName>
</protein>
<evidence type="ECO:0000256" key="2">
    <source>
        <dbReference type="SAM" id="MobiDB-lite"/>
    </source>
</evidence>
<feature type="region of interest" description="Disordered" evidence="2">
    <location>
        <begin position="366"/>
        <end position="392"/>
    </location>
</feature>
<sequence>ADTANPVPSGWLLVTSFGGYLHMIPYQHNRCKDTGVHDRNTSTGRWSCCSITLLPAIHFTTAPEGTPNVFWPSFNLFGCESSVKCRPCTLVWSKFDRYLIASMKNGSIYVYFGISGQLATVIEAHESAVYAISSSPWDEKILATGGVDGRFQIWDIEQHRSYAHMEVEKSDSILREHEELPQPLLFHYRFPAGQLDPEHGLVWQTSEPEDSQPFWRGASGSRRAHGEVANREAESDVQLRPHRLSHSSSLSRVNSAASVRSQRITFCRALPRADGVGFLVLTKSGLLSIFTPKASSMTEGFDDLLPSQPADLHVEDEQFLHWELDTAQWKETVIDDRDREARKIAQETLLLLGSPPVEQSAAALLHSRADRTVRTSEQSSHGSRRESASNEHLSQNVQAIAAMSYRPPATVLFEIVHAPSSVPFHRLPPGYLTNLRGFPFPCARQRQVPGRSLLIGQLDLLPSLCVDDETGDDIAVDDIQFCSTVPPDYCPPPIRSSIRPVPGKTYLWQSHWLNEESPLVRPLSEYELALQNEKSLNIYQEELGFFTTQGDPFVSVGELPENHCIHMQLVRCTPTHRLRTRSNALASLGSADNGPLSLIAATCSRYDEKKNGPSFLHSFLLAQRDKQAASGCVTQQSKEDGSTSQAPCSSDTNTVNCPAPSVTPVIDELDDPDDMDDGSEESEWSEHIDVDIGWWNRQRHRRNRRQLNTDKPLGSGKRRQTKKLRALCAMQTASDEQASSSHTYPQSMGRLRPSSNSRSRRRSLRQRQRLLIKRRLLREKRLAEARTRRERAASSLRRLSSISALQSEHQLALPLVTLPPNGYEGPDCEGNVYPLDETLNYASNTLTWSGPHFDWLSTIHPLGTPYVPQLGDRLVYIVRGHRDYLQKAWHNGEIPPLSDQCMSTSTRQADNGHNQTPPATYTHSSVCSLPWSVWPSIPAYTCGTVKSITYNIVR</sequence>
<comment type="caution">
    <text evidence="3">The sequence shown here is derived from an EMBL/GenBank/DDBJ whole genome shotgun (WGS) entry which is preliminary data.</text>
</comment>
<accession>A0AAV2TWT5</accession>
<feature type="region of interest" description="Disordered" evidence="2">
    <location>
        <begin position="218"/>
        <end position="251"/>
    </location>
</feature>
<proteinExistence type="predicted"/>
<keyword evidence="1" id="KW-0853">WD repeat</keyword>
<dbReference type="GO" id="GO:0006357">
    <property type="term" value="P:regulation of transcription by RNA polymerase II"/>
    <property type="evidence" value="ECO:0007669"/>
    <property type="project" value="TreeGrafter"/>
</dbReference>
<evidence type="ECO:0008006" key="5">
    <source>
        <dbReference type="Google" id="ProtNLM"/>
    </source>
</evidence>
<feature type="repeat" description="WD" evidence="1">
    <location>
        <begin position="122"/>
        <end position="164"/>
    </location>
</feature>
<dbReference type="SUPFAM" id="SSF50978">
    <property type="entry name" value="WD40 repeat-like"/>
    <property type="match status" value="1"/>
</dbReference>
<dbReference type="InterPro" id="IPR001680">
    <property type="entry name" value="WD40_rpt"/>
</dbReference>
<dbReference type="Pfam" id="PF00400">
    <property type="entry name" value="WD40"/>
    <property type="match status" value="1"/>
</dbReference>
<dbReference type="EMBL" id="CAXLJL010000719">
    <property type="protein sequence ID" value="CAL5140428.1"/>
    <property type="molecule type" value="Genomic_DNA"/>
</dbReference>
<feature type="compositionally biased region" description="Basic and acidic residues" evidence="2">
    <location>
        <begin position="224"/>
        <end position="239"/>
    </location>
</feature>
<dbReference type="AlphaFoldDB" id="A0AAV2TWT5"/>
<name>A0AAV2TWT5_CALDB</name>
<dbReference type="Gene3D" id="2.130.10.10">
    <property type="entry name" value="YVTN repeat-like/Quinoprotein amine dehydrogenase"/>
    <property type="match status" value="1"/>
</dbReference>
<dbReference type="InterPro" id="IPR036322">
    <property type="entry name" value="WD40_repeat_dom_sf"/>
</dbReference>
<evidence type="ECO:0000256" key="1">
    <source>
        <dbReference type="PROSITE-ProRule" id="PRU00221"/>
    </source>
</evidence>
<gene>
    <name evidence="3" type="ORF">CDAUBV1_LOCUS15748</name>
</gene>
<feature type="region of interest" description="Disordered" evidence="2">
    <location>
        <begin position="729"/>
        <end position="764"/>
    </location>
</feature>
<dbReference type="InterPro" id="IPR052060">
    <property type="entry name" value="Bromo_WD_repeat"/>
</dbReference>
<feature type="compositionally biased region" description="Acidic residues" evidence="2">
    <location>
        <begin position="667"/>
        <end position="683"/>
    </location>
</feature>
<reference evidence="3" key="1">
    <citation type="submission" date="2024-06" db="EMBL/GenBank/DDBJ databases">
        <authorList>
            <person name="Liu X."/>
            <person name="Lenzi L."/>
            <person name="Haldenby T S."/>
            <person name="Uol C."/>
        </authorList>
    </citation>
    <scope>NUCLEOTIDE SEQUENCE</scope>
</reference>
<evidence type="ECO:0000313" key="3">
    <source>
        <dbReference type="EMBL" id="CAL5140428.1"/>
    </source>
</evidence>
<evidence type="ECO:0000313" key="4">
    <source>
        <dbReference type="Proteomes" id="UP001497525"/>
    </source>
</evidence>
<dbReference type="PROSITE" id="PS50294">
    <property type="entry name" value="WD_REPEATS_REGION"/>
    <property type="match status" value="1"/>
</dbReference>
<dbReference type="Proteomes" id="UP001497525">
    <property type="component" value="Unassembled WGS sequence"/>
</dbReference>
<dbReference type="PROSITE" id="PS50082">
    <property type="entry name" value="WD_REPEATS_2"/>
    <property type="match status" value="1"/>
</dbReference>
<dbReference type="PANTHER" id="PTHR16266">
    <property type="entry name" value="WD REPEAT DOMAIN 9"/>
    <property type="match status" value="1"/>
</dbReference>
<dbReference type="GO" id="GO:0005634">
    <property type="term" value="C:nucleus"/>
    <property type="evidence" value="ECO:0007669"/>
    <property type="project" value="TreeGrafter"/>
</dbReference>
<dbReference type="GO" id="GO:0007010">
    <property type="term" value="P:cytoskeleton organization"/>
    <property type="evidence" value="ECO:0007669"/>
    <property type="project" value="TreeGrafter"/>
</dbReference>
<dbReference type="InterPro" id="IPR015943">
    <property type="entry name" value="WD40/YVTN_repeat-like_dom_sf"/>
</dbReference>
<feature type="compositionally biased region" description="Polar residues" evidence="2">
    <location>
        <begin position="731"/>
        <end position="746"/>
    </location>
</feature>